<gene>
    <name evidence="2" type="ordered locus">Oter_2171</name>
</gene>
<accession>B1ZNT4</accession>
<dbReference type="eggNOG" id="COG3631">
    <property type="taxonomic scope" value="Bacteria"/>
</dbReference>
<dbReference type="InterPro" id="IPR032710">
    <property type="entry name" value="NTF2-like_dom_sf"/>
</dbReference>
<keyword evidence="3" id="KW-1185">Reference proteome</keyword>
<dbReference type="HOGENOM" id="CLU_148715_1_0_0"/>
<sequence>MTLTLSPEIAAMLAAWNAHDVDGLVDCFTPDATVRDEGRRHHGPAAIRAWFEELCDRSAPRIEVTAIAEADGETILTVSVDGERAGGLSERRYVVATEDERIVALRIVP</sequence>
<evidence type="ECO:0000313" key="3">
    <source>
        <dbReference type="Proteomes" id="UP000007013"/>
    </source>
</evidence>
<dbReference type="SUPFAM" id="SSF54427">
    <property type="entry name" value="NTF2-like"/>
    <property type="match status" value="1"/>
</dbReference>
<dbReference type="OrthoDB" id="8684708at2"/>
<dbReference type="Gene3D" id="3.10.450.50">
    <property type="match status" value="1"/>
</dbReference>
<evidence type="ECO:0000259" key="1">
    <source>
        <dbReference type="Pfam" id="PF12680"/>
    </source>
</evidence>
<evidence type="ECO:0000313" key="2">
    <source>
        <dbReference type="EMBL" id="ACB75454.1"/>
    </source>
</evidence>
<dbReference type="RefSeq" id="WP_012374991.1">
    <property type="nucleotide sequence ID" value="NC_010571.1"/>
</dbReference>
<dbReference type="EMBL" id="CP001032">
    <property type="protein sequence ID" value="ACB75454.1"/>
    <property type="molecule type" value="Genomic_DNA"/>
</dbReference>
<protein>
    <recommendedName>
        <fullName evidence="1">SnoaL-like domain-containing protein</fullName>
    </recommendedName>
</protein>
<dbReference type="InterPro" id="IPR037401">
    <property type="entry name" value="SnoaL-like"/>
</dbReference>
<reference evidence="2 3" key="1">
    <citation type="journal article" date="2011" name="J. Bacteriol.">
        <title>Genome sequence of the verrucomicrobium Opitutus terrae PB90-1, an abundant inhabitant of rice paddy soil ecosystems.</title>
        <authorList>
            <person name="van Passel M.W."/>
            <person name="Kant R."/>
            <person name="Palva A."/>
            <person name="Copeland A."/>
            <person name="Lucas S."/>
            <person name="Lapidus A."/>
            <person name="Glavina del Rio T."/>
            <person name="Pitluck S."/>
            <person name="Goltsman E."/>
            <person name="Clum A."/>
            <person name="Sun H."/>
            <person name="Schmutz J."/>
            <person name="Larimer F.W."/>
            <person name="Land M.L."/>
            <person name="Hauser L."/>
            <person name="Kyrpides N."/>
            <person name="Mikhailova N."/>
            <person name="Richardson P.P."/>
            <person name="Janssen P.H."/>
            <person name="de Vos W.M."/>
            <person name="Smidt H."/>
        </authorList>
    </citation>
    <scope>NUCLEOTIDE SEQUENCE [LARGE SCALE GENOMIC DNA]</scope>
    <source>
        <strain evidence="3">DSM 11246 / JCM 15787 / PB90-1</strain>
    </source>
</reference>
<proteinExistence type="predicted"/>
<dbReference type="Pfam" id="PF12680">
    <property type="entry name" value="SnoaL_2"/>
    <property type="match status" value="1"/>
</dbReference>
<dbReference type="Proteomes" id="UP000007013">
    <property type="component" value="Chromosome"/>
</dbReference>
<dbReference type="AlphaFoldDB" id="B1ZNT4"/>
<dbReference type="STRING" id="452637.Oter_2171"/>
<organism evidence="2 3">
    <name type="scientific">Opitutus terrae (strain DSM 11246 / JCM 15787 / PB90-1)</name>
    <dbReference type="NCBI Taxonomy" id="452637"/>
    <lineage>
        <taxon>Bacteria</taxon>
        <taxon>Pseudomonadati</taxon>
        <taxon>Verrucomicrobiota</taxon>
        <taxon>Opitutia</taxon>
        <taxon>Opitutales</taxon>
        <taxon>Opitutaceae</taxon>
        <taxon>Opitutus</taxon>
    </lineage>
</organism>
<name>B1ZNT4_OPITP</name>
<dbReference type="KEGG" id="ote:Oter_2171"/>
<feature type="domain" description="SnoaL-like" evidence="1">
    <location>
        <begin position="10"/>
        <end position="86"/>
    </location>
</feature>